<protein>
    <submittedName>
        <fullName evidence="2">HNH endonuclease</fullName>
    </submittedName>
</protein>
<dbReference type="SMART" id="SM00507">
    <property type="entry name" value="HNHc"/>
    <property type="match status" value="1"/>
</dbReference>
<dbReference type="GO" id="GO:0008270">
    <property type="term" value="F:zinc ion binding"/>
    <property type="evidence" value="ECO:0007669"/>
    <property type="project" value="InterPro"/>
</dbReference>
<dbReference type="CDD" id="cd00085">
    <property type="entry name" value="HNHc"/>
    <property type="match status" value="1"/>
</dbReference>
<accession>A0A9Y1BJV8</accession>
<feature type="domain" description="HNH nuclease" evidence="1">
    <location>
        <begin position="278"/>
        <end position="327"/>
    </location>
</feature>
<sequence length="397" mass="47357">MDVLLAIESVLFDEKKTSTYKFALVTAIIDYVIENPNEFPENGFHYIPIIYLAKRWLYYYYPLMVYGERGVRQGSTQISLHRFIREFVEKQRDKSINYFEPEAILKIKERIEDNEILDKELISLLIKIRRVIISQPLQFIKIASNSFIQEELVEGIKFKDETFSLFGLYNSLLKYNEKENYQSIRSKSTNWEGERGEQTWLELEAEETLFIQMGHYTYKELAESRFFIKDAIIKRWLEYSVEKYLQADAKAIYALFYGLKLHEKRLERESGKIQKMRKIALTVFKPMKCIYCGKEIRKFELDHLIPWSKFPVDRFWNLFPACESCNRKKSDKIISIERNIQSKIAEYLKAWLEYFIENKEELAVLGGKETHNLNMENIESSIHLLLEQIKEINQNLI</sequence>
<dbReference type="EMBL" id="CP084166">
    <property type="protein sequence ID" value="UJG40398.1"/>
    <property type="molecule type" value="Genomic_DNA"/>
</dbReference>
<keyword evidence="2" id="KW-0540">Nuclease</keyword>
<name>A0A9Y1BJV8_9ARCH</name>
<evidence type="ECO:0000313" key="2">
    <source>
        <dbReference type="EMBL" id="UJG40398.1"/>
    </source>
</evidence>
<dbReference type="InterPro" id="IPR003615">
    <property type="entry name" value="HNH_nuc"/>
</dbReference>
<keyword evidence="2" id="KW-0378">Hydrolase</keyword>
<dbReference type="Gene3D" id="1.10.30.50">
    <property type="match status" value="1"/>
</dbReference>
<gene>
    <name evidence="2" type="ORF">K9W45_11220</name>
</gene>
<dbReference type="AlphaFoldDB" id="A0A9Y1BJV8"/>
<reference evidence="2" key="1">
    <citation type="journal article" date="2022" name="Nat. Microbiol.">
        <title>Unique mobile elements and scalable gene flow at the prokaryote-eukaryote boundary revealed by circularized Asgard archaea genomes.</title>
        <authorList>
            <person name="Wu F."/>
            <person name="Speth D.R."/>
            <person name="Philosof A."/>
            <person name="Cremiere A."/>
            <person name="Narayanan A."/>
            <person name="Barco R.A."/>
            <person name="Connon S.A."/>
            <person name="Amend J.P."/>
            <person name="Antoshechkin I.A."/>
            <person name="Orphan V.J."/>
        </authorList>
    </citation>
    <scope>NUCLEOTIDE SEQUENCE</scope>
    <source>
        <strain evidence="2">PM71</strain>
    </source>
</reference>
<evidence type="ECO:0000259" key="1">
    <source>
        <dbReference type="SMART" id="SM00507"/>
    </source>
</evidence>
<organism evidence="2">
    <name type="scientific">Candidatus Heimdallarchaeum aukensis</name>
    <dbReference type="NCBI Taxonomy" id="2876573"/>
    <lineage>
        <taxon>Archaea</taxon>
        <taxon>Promethearchaeati</taxon>
        <taxon>Candidatus Heimdallarchaeota</taxon>
        <taxon>Candidatus Heimdallarchaeia (ex Rinke et al. 2021) (nom. nud.)</taxon>
        <taxon>Candidatus Heimdallarchaeales</taxon>
        <taxon>Candidatus Heimdallarchaeaceae</taxon>
        <taxon>Candidatus Heimdallarchaeum</taxon>
    </lineage>
</organism>
<keyword evidence="2" id="KW-0255">Endonuclease</keyword>
<dbReference type="InterPro" id="IPR002711">
    <property type="entry name" value="HNH"/>
</dbReference>
<dbReference type="Pfam" id="PF01844">
    <property type="entry name" value="HNH"/>
    <property type="match status" value="1"/>
</dbReference>
<dbReference type="Proteomes" id="UP001201020">
    <property type="component" value="Chromosome"/>
</dbReference>
<dbReference type="GO" id="GO:0004519">
    <property type="term" value="F:endonuclease activity"/>
    <property type="evidence" value="ECO:0007669"/>
    <property type="project" value="UniProtKB-KW"/>
</dbReference>
<proteinExistence type="predicted"/>
<dbReference type="GO" id="GO:0003676">
    <property type="term" value="F:nucleic acid binding"/>
    <property type="evidence" value="ECO:0007669"/>
    <property type="project" value="InterPro"/>
</dbReference>